<dbReference type="OrthoDB" id="60033at2759"/>
<comment type="caution">
    <text evidence="9">The sequence shown here is derived from an EMBL/GenBank/DDBJ whole genome shotgun (WGS) entry which is preliminary data.</text>
</comment>
<dbReference type="FunFam" id="1.10.10.10:FF:000027">
    <property type="entry name" value="Heat shock transcription factor 1"/>
    <property type="match status" value="1"/>
</dbReference>
<dbReference type="SUPFAM" id="SSF46785">
    <property type="entry name" value="Winged helix' DNA-binding domain"/>
    <property type="match status" value="1"/>
</dbReference>
<organism evidence="9 10">
    <name type="scientific">Pythium oligandrum</name>
    <name type="common">Mycoparasitic fungus</name>
    <dbReference type="NCBI Taxonomy" id="41045"/>
    <lineage>
        <taxon>Eukaryota</taxon>
        <taxon>Sar</taxon>
        <taxon>Stramenopiles</taxon>
        <taxon>Oomycota</taxon>
        <taxon>Peronosporomycetes</taxon>
        <taxon>Pythiales</taxon>
        <taxon>Pythiaceae</taxon>
        <taxon>Pythium</taxon>
    </lineage>
</organism>
<comment type="similarity">
    <text evidence="6">Belongs to the HSF family.</text>
</comment>
<comment type="subcellular location">
    <subcellularLocation>
        <location evidence="1">Nucleus</location>
    </subcellularLocation>
</comment>
<dbReference type="PANTHER" id="PTHR10015:SF206">
    <property type="entry name" value="HSF-TYPE DNA-BINDING DOMAIN-CONTAINING PROTEIN"/>
    <property type="match status" value="1"/>
</dbReference>
<feature type="compositionally biased region" description="Low complexity" evidence="7">
    <location>
        <begin position="50"/>
        <end position="61"/>
    </location>
</feature>
<dbReference type="PANTHER" id="PTHR10015">
    <property type="entry name" value="HEAT SHOCK TRANSCRIPTION FACTOR"/>
    <property type="match status" value="1"/>
</dbReference>
<reference evidence="9" key="1">
    <citation type="submission" date="2019-03" db="EMBL/GenBank/DDBJ databases">
        <title>Long read genome sequence of the mycoparasitic Pythium oligandrum ATCC 38472 isolated from sugarbeet rhizosphere.</title>
        <authorList>
            <person name="Gaulin E."/>
        </authorList>
    </citation>
    <scope>NUCLEOTIDE SEQUENCE</scope>
    <source>
        <strain evidence="9">ATCC 38472_TT</strain>
    </source>
</reference>
<name>A0A8K1CMF4_PYTOL</name>
<feature type="region of interest" description="Disordered" evidence="7">
    <location>
        <begin position="343"/>
        <end position="368"/>
    </location>
</feature>
<evidence type="ECO:0000313" key="10">
    <source>
        <dbReference type="Proteomes" id="UP000794436"/>
    </source>
</evidence>
<evidence type="ECO:0000256" key="4">
    <source>
        <dbReference type="ARBA" id="ARBA00023163"/>
    </source>
</evidence>
<evidence type="ECO:0000256" key="6">
    <source>
        <dbReference type="RuleBase" id="RU004020"/>
    </source>
</evidence>
<evidence type="ECO:0000256" key="3">
    <source>
        <dbReference type="ARBA" id="ARBA00023125"/>
    </source>
</evidence>
<feature type="region of interest" description="Disordered" evidence="7">
    <location>
        <begin position="446"/>
        <end position="465"/>
    </location>
</feature>
<proteinExistence type="inferred from homology"/>
<accession>A0A8K1CMF4</accession>
<dbReference type="GO" id="GO:0003700">
    <property type="term" value="F:DNA-binding transcription factor activity"/>
    <property type="evidence" value="ECO:0007669"/>
    <property type="project" value="InterPro"/>
</dbReference>
<dbReference type="Pfam" id="PF00447">
    <property type="entry name" value="HSF_DNA-bind"/>
    <property type="match status" value="1"/>
</dbReference>
<dbReference type="InterPro" id="IPR000232">
    <property type="entry name" value="HSF_DNA-bd"/>
</dbReference>
<dbReference type="InterPro" id="IPR036390">
    <property type="entry name" value="WH_DNA-bd_sf"/>
</dbReference>
<dbReference type="AlphaFoldDB" id="A0A8K1CMF4"/>
<dbReference type="GO" id="GO:0005634">
    <property type="term" value="C:nucleus"/>
    <property type="evidence" value="ECO:0007669"/>
    <property type="project" value="UniProtKB-SubCell"/>
</dbReference>
<feature type="compositionally biased region" description="Polar residues" evidence="7">
    <location>
        <begin position="258"/>
        <end position="267"/>
    </location>
</feature>
<keyword evidence="10" id="KW-1185">Reference proteome</keyword>
<dbReference type="SMART" id="SM00415">
    <property type="entry name" value="HSF"/>
    <property type="match status" value="1"/>
</dbReference>
<gene>
    <name evidence="9" type="ORF">Poli38472_004086</name>
</gene>
<keyword evidence="5" id="KW-0539">Nucleus</keyword>
<dbReference type="EMBL" id="SPLM01000036">
    <property type="protein sequence ID" value="TMW66321.1"/>
    <property type="molecule type" value="Genomic_DNA"/>
</dbReference>
<dbReference type="InterPro" id="IPR036388">
    <property type="entry name" value="WH-like_DNA-bd_sf"/>
</dbReference>
<evidence type="ECO:0000313" key="9">
    <source>
        <dbReference type="EMBL" id="TMW66321.1"/>
    </source>
</evidence>
<feature type="region of interest" description="Disordered" evidence="7">
    <location>
        <begin position="1"/>
        <end position="147"/>
    </location>
</feature>
<keyword evidence="2" id="KW-0805">Transcription regulation</keyword>
<evidence type="ECO:0000256" key="5">
    <source>
        <dbReference type="ARBA" id="ARBA00023242"/>
    </source>
</evidence>
<sequence length="631" mass="68106">MASSPDKVPDHGSIDSSKLVQVVAAETKTDESQPVDSPTDARSFDHAAKLELAAQEVSAAEQVEDAPAAKPDSSDVNPVKTEVSDLRIQAPESGVSSGVPTSTPGPLTSPVSVLSVPTSPADDGLDTPESEASGAKRRRVESDAAHPHATSPLFLEKTYEMLDKCATHIACWSSAGDSFIVKNPIEFAENVIPSYFKHKNFSSFVRQLNFYGFRKVRVVDPEVTGGVDPKDWWEFRHEKFQRGRKELLKEIKRRSLHANGSSGQSDGRPNIDRGEIEDLRSEVCTLREQIQQLNKHMIGVMQIVMARNQTAPGGPGAPPPVQGMPMMHGMHHPGVMFHPNMPHGYPPHPGHHPGSMPTSKNDKNTPPLGYPLRPVQTLVGHGPGGHVPYMHPPAGGPHPGMDWEAYHRHQYEQHQRFLNPYGVPPPSQSTASTPTATTSVPAVTGLKRSRASPSPAGGMHPGSGPPMAGVPGSIPNPEDAVRHMSMMVTQIRNDLLGCIIGRIIAFIRVQPPHQKAEITPEVNAVADAVNGDILQRLVHINEAEAATHGKPPGSAPSETSLMYRVEILKFVSKELPRAVQESVEKRLPPPVKKAINRSLLALMVQKAQAALENQMRIETASSPGGSNASVK</sequence>
<keyword evidence="4" id="KW-0804">Transcription</keyword>
<feature type="compositionally biased region" description="Polar residues" evidence="7">
    <location>
        <begin position="94"/>
        <end position="105"/>
    </location>
</feature>
<protein>
    <recommendedName>
        <fullName evidence="8">HSF-type DNA-binding domain-containing protein</fullName>
    </recommendedName>
</protein>
<dbReference type="Gene3D" id="1.10.10.10">
    <property type="entry name" value="Winged helix-like DNA-binding domain superfamily/Winged helix DNA-binding domain"/>
    <property type="match status" value="1"/>
</dbReference>
<evidence type="ECO:0000256" key="7">
    <source>
        <dbReference type="SAM" id="MobiDB-lite"/>
    </source>
</evidence>
<keyword evidence="3" id="KW-0238">DNA-binding</keyword>
<feature type="domain" description="HSF-type DNA-binding" evidence="8">
    <location>
        <begin position="150"/>
        <end position="254"/>
    </location>
</feature>
<feature type="compositionally biased region" description="Low complexity" evidence="7">
    <location>
        <begin position="106"/>
        <end position="120"/>
    </location>
</feature>
<evidence type="ECO:0000259" key="8">
    <source>
        <dbReference type="SMART" id="SM00415"/>
    </source>
</evidence>
<dbReference type="Proteomes" id="UP000794436">
    <property type="component" value="Unassembled WGS sequence"/>
</dbReference>
<dbReference type="GO" id="GO:0043565">
    <property type="term" value="F:sequence-specific DNA binding"/>
    <property type="evidence" value="ECO:0007669"/>
    <property type="project" value="InterPro"/>
</dbReference>
<evidence type="ECO:0000256" key="2">
    <source>
        <dbReference type="ARBA" id="ARBA00023015"/>
    </source>
</evidence>
<dbReference type="PRINTS" id="PR00056">
    <property type="entry name" value="HSFDOMAIN"/>
</dbReference>
<feature type="region of interest" description="Disordered" evidence="7">
    <location>
        <begin position="255"/>
        <end position="274"/>
    </location>
</feature>
<evidence type="ECO:0000256" key="1">
    <source>
        <dbReference type="ARBA" id="ARBA00004123"/>
    </source>
</evidence>